<dbReference type="Pfam" id="PF05433">
    <property type="entry name" value="Rick_17kDa_Anti"/>
    <property type="match status" value="1"/>
</dbReference>
<accession>A0A845MH33</accession>
<feature type="chain" id="PRO_5032659011" description="17 kDa surface antigen" evidence="7">
    <location>
        <begin position="20"/>
        <end position="154"/>
    </location>
</feature>
<dbReference type="PIRSF" id="PIRSF002721">
    <property type="entry name" value="Surface_antigen_Rickettsia"/>
    <property type="match status" value="1"/>
</dbReference>
<evidence type="ECO:0000256" key="7">
    <source>
        <dbReference type="SAM" id="SignalP"/>
    </source>
</evidence>
<comment type="similarity">
    <text evidence="2">Belongs to the rickettsiale 17 kDa surface antigen family.</text>
</comment>
<gene>
    <name evidence="10" type="ORF">GQF03_08275</name>
</gene>
<sequence>MMMVVTMAGALALAGCADAQNNPKTTGGAIIGGIGGALLGSMFGKGTGRLVAVGVGTLAGAMVGSEVGKTLDAADRAQIDRAEKQATTAPIGQTIAWNNPQSGNSGTITPVRDGNHTDGRYCREFQQTIEIGGKLEKGYGTACRQADGSWQIMN</sequence>
<evidence type="ECO:0000256" key="6">
    <source>
        <dbReference type="ARBA" id="ARBA00023288"/>
    </source>
</evidence>
<name>A0A845MH33_9PROT</name>
<dbReference type="AlphaFoldDB" id="A0A845MH33"/>
<reference evidence="10 11" key="1">
    <citation type="journal article" date="2014" name="Int. J. Syst. Evol. Microbiol.">
        <title>Sneathiella chungangensis sp. nov., isolated from a marine sand, and emended description of the genus Sneathiella.</title>
        <authorList>
            <person name="Siamphan C."/>
            <person name="Kim H."/>
            <person name="Lee J.S."/>
            <person name="Kim W."/>
        </authorList>
    </citation>
    <scope>NUCLEOTIDE SEQUENCE [LARGE SCALE GENOMIC DNA]</scope>
    <source>
        <strain evidence="10 11">KCTC 32476</strain>
    </source>
</reference>
<dbReference type="GO" id="GO:0009279">
    <property type="term" value="C:cell outer membrane"/>
    <property type="evidence" value="ECO:0007669"/>
    <property type="project" value="UniProtKB-SubCell"/>
</dbReference>
<keyword evidence="6" id="KW-0449">Lipoprotein</keyword>
<evidence type="ECO:0000256" key="3">
    <source>
        <dbReference type="ARBA" id="ARBA00015281"/>
    </source>
</evidence>
<evidence type="ECO:0000259" key="9">
    <source>
        <dbReference type="Pfam" id="PF16998"/>
    </source>
</evidence>
<feature type="signal peptide" evidence="7">
    <location>
        <begin position="1"/>
        <end position="19"/>
    </location>
</feature>
<organism evidence="10 11">
    <name type="scientific">Sneathiella chungangensis</name>
    <dbReference type="NCBI Taxonomy" id="1418234"/>
    <lineage>
        <taxon>Bacteria</taxon>
        <taxon>Pseudomonadati</taxon>
        <taxon>Pseudomonadota</taxon>
        <taxon>Alphaproteobacteria</taxon>
        <taxon>Sneathiellales</taxon>
        <taxon>Sneathiellaceae</taxon>
        <taxon>Sneathiella</taxon>
    </lineage>
</organism>
<keyword evidence="4 7" id="KW-0732">Signal</keyword>
<evidence type="ECO:0000256" key="2">
    <source>
        <dbReference type="ARBA" id="ARBA00008681"/>
    </source>
</evidence>
<comment type="subcellular location">
    <subcellularLocation>
        <location evidence="1">Cell outer membrane</location>
        <topology evidence="1">Lipid-anchor</topology>
    </subcellularLocation>
</comment>
<proteinExistence type="inferred from homology"/>
<keyword evidence="11" id="KW-1185">Reference proteome</keyword>
<protein>
    <recommendedName>
        <fullName evidence="3">17 kDa surface antigen</fullName>
    </recommendedName>
</protein>
<dbReference type="InterPro" id="IPR032635">
    <property type="entry name" value="Anti_2"/>
</dbReference>
<comment type="caution">
    <text evidence="10">The sequence shown here is derived from an EMBL/GenBank/DDBJ whole genome shotgun (WGS) entry which is preliminary data.</text>
</comment>
<keyword evidence="5" id="KW-0564">Palmitate</keyword>
<dbReference type="InterPro" id="IPR016364">
    <property type="entry name" value="Surface_antigen_Rickettsia"/>
</dbReference>
<dbReference type="Proteomes" id="UP000445696">
    <property type="component" value="Unassembled WGS sequence"/>
</dbReference>
<evidence type="ECO:0000313" key="11">
    <source>
        <dbReference type="Proteomes" id="UP000445696"/>
    </source>
</evidence>
<dbReference type="Pfam" id="PF16998">
    <property type="entry name" value="17kDa_Anti_2"/>
    <property type="match status" value="1"/>
</dbReference>
<dbReference type="EMBL" id="WTVA01000003">
    <property type="protein sequence ID" value="MZR22324.1"/>
    <property type="molecule type" value="Genomic_DNA"/>
</dbReference>
<dbReference type="OrthoDB" id="5402098at2"/>
<evidence type="ECO:0000256" key="5">
    <source>
        <dbReference type="ARBA" id="ARBA00023139"/>
    </source>
</evidence>
<dbReference type="InterPro" id="IPR008816">
    <property type="entry name" value="Gly_zipper_2TM_dom"/>
</dbReference>
<evidence type="ECO:0000256" key="1">
    <source>
        <dbReference type="ARBA" id="ARBA00004459"/>
    </source>
</evidence>
<evidence type="ECO:0000259" key="8">
    <source>
        <dbReference type="Pfam" id="PF05433"/>
    </source>
</evidence>
<evidence type="ECO:0000256" key="4">
    <source>
        <dbReference type="ARBA" id="ARBA00022729"/>
    </source>
</evidence>
<feature type="domain" description="Surface antigen" evidence="9">
    <location>
        <begin position="71"/>
        <end position="153"/>
    </location>
</feature>
<evidence type="ECO:0000313" key="10">
    <source>
        <dbReference type="EMBL" id="MZR22324.1"/>
    </source>
</evidence>
<feature type="domain" description="Glycine zipper 2TM" evidence="8">
    <location>
        <begin position="27"/>
        <end position="68"/>
    </location>
</feature>